<name>A0ABT8KDZ1_9MICO</name>
<dbReference type="SUPFAM" id="SSF100939">
    <property type="entry name" value="SPOC domain-like"/>
    <property type="match status" value="1"/>
</dbReference>
<proteinExistence type="inferred from homology"/>
<evidence type="ECO:0000313" key="6">
    <source>
        <dbReference type="EMBL" id="MDN4615670.1"/>
    </source>
</evidence>
<dbReference type="EMBL" id="JAROCF010000001">
    <property type="protein sequence ID" value="MDN4615670.1"/>
    <property type="molecule type" value="Genomic_DNA"/>
</dbReference>
<dbReference type="InterPro" id="IPR016194">
    <property type="entry name" value="SPOC-like_C_dom_sf"/>
</dbReference>
<keyword evidence="7" id="KW-1185">Reference proteome</keyword>
<evidence type="ECO:0000259" key="5">
    <source>
        <dbReference type="SMART" id="SM00559"/>
    </source>
</evidence>
<feature type="compositionally biased region" description="Basic residues" evidence="4">
    <location>
        <begin position="310"/>
        <end position="320"/>
    </location>
</feature>
<sequence>MRAIWTGAITFGLVNVPVKVYSATEDHDVPLHQVHDADGGRIRYQRRCEIDGKIVPYEHIVKAYDDGDKTVILTAEDIASLPAERSREIDVVEFVPNEQLDPLMFDRSYYLEPDSKSLKAYALLRKTLEDEDRTAIVNFALRQKTRLGALRVRGNVLVLQTLLWHDEIREADFPALDSSPRITERELKLSAALMESFAGDFEPEKFSDEYQEELRKLIDAKLEQGESVDTAETFGEEAEGGKKGGGEVIDLMEALQRSVERSRSSRSSGGAEEDDEKPARKTASKSTASKSTSSTSSSKTTAKSTTTRKAPAKKTAKKPA</sequence>
<evidence type="ECO:0000256" key="4">
    <source>
        <dbReference type="SAM" id="MobiDB-lite"/>
    </source>
</evidence>
<dbReference type="NCBIfam" id="TIGR02772">
    <property type="entry name" value="Ku_bact"/>
    <property type="match status" value="1"/>
</dbReference>
<dbReference type="InterPro" id="IPR009187">
    <property type="entry name" value="Prok_Ku"/>
</dbReference>
<evidence type="ECO:0000256" key="2">
    <source>
        <dbReference type="ARBA" id="ARBA00023172"/>
    </source>
</evidence>
<dbReference type="PANTHER" id="PTHR41251:SF1">
    <property type="entry name" value="NON-HOMOLOGOUS END JOINING PROTEIN KU"/>
    <property type="match status" value="1"/>
</dbReference>
<evidence type="ECO:0000256" key="3">
    <source>
        <dbReference type="HAMAP-Rule" id="MF_01875"/>
    </source>
</evidence>
<comment type="function">
    <text evidence="3">With LigD forms a non-homologous end joining (NHEJ) DNA repair enzyme, which repairs dsDNA breaks with reduced fidelity. Binds linear dsDNA with 5'- and 3'- overhangs but not closed circular dsDNA nor ssDNA. Recruits and stimulates the ligase activity of LigD.</text>
</comment>
<dbReference type="PIRSF" id="PIRSF006493">
    <property type="entry name" value="Prok_Ku"/>
    <property type="match status" value="1"/>
</dbReference>
<keyword evidence="3" id="KW-0227">DNA damage</keyword>
<feature type="domain" description="Ku" evidence="5">
    <location>
        <begin position="52"/>
        <end position="179"/>
    </location>
</feature>
<comment type="subunit">
    <text evidence="3">Homodimer. Interacts with LigD.</text>
</comment>
<dbReference type="PANTHER" id="PTHR41251">
    <property type="entry name" value="NON-HOMOLOGOUS END JOINING PROTEIN KU"/>
    <property type="match status" value="1"/>
</dbReference>
<comment type="caution">
    <text evidence="6">The sequence shown here is derived from an EMBL/GenBank/DDBJ whole genome shotgun (WGS) entry which is preliminary data.</text>
</comment>
<comment type="similarity">
    <text evidence="3">Belongs to the prokaryotic Ku family.</text>
</comment>
<keyword evidence="1 3" id="KW-0238">DNA-binding</keyword>
<dbReference type="CDD" id="cd00789">
    <property type="entry name" value="KU_like"/>
    <property type="match status" value="1"/>
</dbReference>
<protein>
    <recommendedName>
        <fullName evidence="3">Non-homologous end joining protein Ku</fullName>
    </recommendedName>
</protein>
<organism evidence="6 7">
    <name type="scientific">Leifsonia williamsii</name>
    <dbReference type="NCBI Taxonomy" id="3035919"/>
    <lineage>
        <taxon>Bacteria</taxon>
        <taxon>Bacillati</taxon>
        <taxon>Actinomycetota</taxon>
        <taxon>Actinomycetes</taxon>
        <taxon>Micrococcales</taxon>
        <taxon>Microbacteriaceae</taxon>
        <taxon>Leifsonia</taxon>
    </lineage>
</organism>
<feature type="compositionally biased region" description="Low complexity" evidence="4">
    <location>
        <begin position="284"/>
        <end position="309"/>
    </location>
</feature>
<keyword evidence="2 3" id="KW-0233">DNA recombination</keyword>
<evidence type="ECO:0000313" key="7">
    <source>
        <dbReference type="Proteomes" id="UP001174208"/>
    </source>
</evidence>
<dbReference type="InterPro" id="IPR006164">
    <property type="entry name" value="DNA_bd_Ku70/Ku80"/>
</dbReference>
<dbReference type="SMART" id="SM00559">
    <property type="entry name" value="Ku78"/>
    <property type="match status" value="1"/>
</dbReference>
<dbReference type="Gene3D" id="2.40.290.10">
    <property type="match status" value="1"/>
</dbReference>
<gene>
    <name evidence="3" type="primary">ku</name>
    <name evidence="6" type="ORF">P5G50_14560</name>
</gene>
<keyword evidence="3" id="KW-0234">DNA repair</keyword>
<dbReference type="RefSeq" id="WP_301208137.1">
    <property type="nucleotide sequence ID" value="NZ_JAROCF010000001.1"/>
</dbReference>
<dbReference type="HAMAP" id="MF_01875">
    <property type="entry name" value="Prokaryotic_Ku"/>
    <property type="match status" value="1"/>
</dbReference>
<accession>A0ABT8KDZ1</accession>
<evidence type="ECO:0000256" key="1">
    <source>
        <dbReference type="ARBA" id="ARBA00023125"/>
    </source>
</evidence>
<dbReference type="Pfam" id="PF02735">
    <property type="entry name" value="Ku"/>
    <property type="match status" value="1"/>
</dbReference>
<reference evidence="6" key="1">
    <citation type="submission" date="2023-06" db="EMBL/GenBank/DDBJ databases">
        <title>MT1 and MT2 Draft Genomes of Novel Species.</title>
        <authorList>
            <person name="Venkateswaran K."/>
        </authorList>
    </citation>
    <scope>NUCLEOTIDE SEQUENCE</scope>
    <source>
        <strain evidence="6">F6_8S_P_1B</strain>
    </source>
</reference>
<dbReference type="Proteomes" id="UP001174208">
    <property type="component" value="Unassembled WGS sequence"/>
</dbReference>
<feature type="region of interest" description="Disordered" evidence="4">
    <location>
        <begin position="253"/>
        <end position="320"/>
    </location>
</feature>